<dbReference type="GO" id="GO:0046872">
    <property type="term" value="F:metal ion binding"/>
    <property type="evidence" value="ECO:0007669"/>
    <property type="project" value="InterPro"/>
</dbReference>
<dbReference type="RefSeq" id="WP_176106486.1">
    <property type="nucleotide sequence ID" value="NZ_JAALDK010000001.1"/>
</dbReference>
<feature type="domain" description="HMA" evidence="2">
    <location>
        <begin position="1"/>
        <end position="62"/>
    </location>
</feature>
<gene>
    <name evidence="3" type="ORF">G5S42_09365</name>
</gene>
<feature type="region of interest" description="Disordered" evidence="1">
    <location>
        <begin position="47"/>
        <end position="71"/>
    </location>
</feature>
<dbReference type="InterPro" id="IPR036163">
    <property type="entry name" value="HMA_dom_sf"/>
</dbReference>
<dbReference type="GeneID" id="301100539"/>
<sequence>MQFHLDNMTCGGCARAVSRAIQSIDPSAIITADPPTRLVHVQTSAPQEQIGSALREAGFPPRAGKPERGIR</sequence>
<dbReference type="InterPro" id="IPR006121">
    <property type="entry name" value="HMA_dom"/>
</dbReference>
<evidence type="ECO:0000259" key="2">
    <source>
        <dbReference type="PROSITE" id="PS50846"/>
    </source>
</evidence>
<dbReference type="CDD" id="cd00371">
    <property type="entry name" value="HMA"/>
    <property type="match status" value="1"/>
</dbReference>
<reference evidence="3 4" key="1">
    <citation type="submission" date="2020-02" db="EMBL/GenBank/DDBJ databases">
        <title>Paraburkholderia simonii sp. nov. and Paraburkholderia youngii sp. nov. Brazilian and Mexican Mimosa-associated rhizobia.</title>
        <authorList>
            <person name="Mavima L."/>
            <person name="Beukes C.W."/>
            <person name="Chan W.Y."/>
            <person name="Palmer M."/>
            <person name="De Meyer S.E."/>
            <person name="James E.K."/>
            <person name="Venter S.N."/>
            <person name="Steenkamp E.T."/>
        </authorList>
    </citation>
    <scope>NUCLEOTIDE SEQUENCE [LARGE SCALE GENOMIC DNA]</scope>
    <source>
        <strain evidence="3 4">JPY169</strain>
    </source>
</reference>
<dbReference type="Pfam" id="PF00403">
    <property type="entry name" value="HMA"/>
    <property type="match status" value="1"/>
</dbReference>
<dbReference type="SUPFAM" id="SSF55008">
    <property type="entry name" value="HMA, heavy metal-associated domain"/>
    <property type="match status" value="1"/>
</dbReference>
<dbReference type="AlphaFoldDB" id="A0A7Y6JXU8"/>
<dbReference type="Proteomes" id="UP000594380">
    <property type="component" value="Unassembled WGS sequence"/>
</dbReference>
<comment type="caution">
    <text evidence="3">The sequence shown here is derived from an EMBL/GenBank/DDBJ whole genome shotgun (WGS) entry which is preliminary data.</text>
</comment>
<organism evidence="3 4">
    <name type="scientific">Paraburkholderia youngii</name>
    <dbReference type="NCBI Taxonomy" id="2782701"/>
    <lineage>
        <taxon>Bacteria</taxon>
        <taxon>Pseudomonadati</taxon>
        <taxon>Pseudomonadota</taxon>
        <taxon>Betaproteobacteria</taxon>
        <taxon>Burkholderiales</taxon>
        <taxon>Burkholderiaceae</taxon>
        <taxon>Paraburkholderia</taxon>
    </lineage>
</organism>
<evidence type="ECO:0000313" key="4">
    <source>
        <dbReference type="Proteomes" id="UP000594380"/>
    </source>
</evidence>
<proteinExistence type="predicted"/>
<dbReference type="Gene3D" id="3.30.70.100">
    <property type="match status" value="1"/>
</dbReference>
<evidence type="ECO:0000313" key="3">
    <source>
        <dbReference type="EMBL" id="NUX99903.1"/>
    </source>
</evidence>
<protein>
    <submittedName>
        <fullName evidence="3">Heavy-metal-associated domain-containing protein</fullName>
    </submittedName>
</protein>
<dbReference type="EMBL" id="JAALDK010000001">
    <property type="protein sequence ID" value="NUX99903.1"/>
    <property type="molecule type" value="Genomic_DNA"/>
</dbReference>
<name>A0A7Y6JXU8_9BURK</name>
<accession>A0A7Y6JXU8</accession>
<evidence type="ECO:0000256" key="1">
    <source>
        <dbReference type="SAM" id="MobiDB-lite"/>
    </source>
</evidence>
<dbReference type="PROSITE" id="PS50846">
    <property type="entry name" value="HMA_2"/>
    <property type="match status" value="1"/>
</dbReference>